<gene>
    <name evidence="2" type="ORF">KUDE01_016366</name>
</gene>
<comment type="caution">
    <text evidence="2">The sequence shown here is derived from an EMBL/GenBank/DDBJ whole genome shotgun (WGS) entry which is preliminary data.</text>
</comment>
<organism evidence="2 3">
    <name type="scientific">Dissostichus eleginoides</name>
    <name type="common">Patagonian toothfish</name>
    <name type="synonym">Dissostichus amissus</name>
    <dbReference type="NCBI Taxonomy" id="100907"/>
    <lineage>
        <taxon>Eukaryota</taxon>
        <taxon>Metazoa</taxon>
        <taxon>Chordata</taxon>
        <taxon>Craniata</taxon>
        <taxon>Vertebrata</taxon>
        <taxon>Euteleostomi</taxon>
        <taxon>Actinopterygii</taxon>
        <taxon>Neopterygii</taxon>
        <taxon>Teleostei</taxon>
        <taxon>Neoteleostei</taxon>
        <taxon>Acanthomorphata</taxon>
        <taxon>Eupercaria</taxon>
        <taxon>Perciformes</taxon>
        <taxon>Notothenioidei</taxon>
        <taxon>Nototheniidae</taxon>
        <taxon>Dissostichus</taxon>
    </lineage>
</organism>
<keyword evidence="2" id="KW-0687">Ribonucleoprotein</keyword>
<keyword evidence="3" id="KW-1185">Reference proteome</keyword>
<dbReference type="Proteomes" id="UP001228049">
    <property type="component" value="Unassembled WGS sequence"/>
</dbReference>
<evidence type="ECO:0000256" key="1">
    <source>
        <dbReference type="SAM" id="MobiDB-lite"/>
    </source>
</evidence>
<accession>A0AAD9FFH9</accession>
<proteinExistence type="predicted"/>
<reference evidence="2" key="1">
    <citation type="submission" date="2023-04" db="EMBL/GenBank/DDBJ databases">
        <title>Chromosome-level genome of Chaenocephalus aceratus.</title>
        <authorList>
            <person name="Park H."/>
        </authorList>
    </citation>
    <scope>NUCLEOTIDE SEQUENCE</scope>
    <source>
        <strain evidence="2">DE</strain>
        <tissue evidence="2">Muscle</tissue>
    </source>
</reference>
<feature type="region of interest" description="Disordered" evidence="1">
    <location>
        <begin position="1"/>
        <end position="25"/>
    </location>
</feature>
<dbReference type="EMBL" id="JASDAP010000009">
    <property type="protein sequence ID" value="KAK1896825.1"/>
    <property type="molecule type" value="Genomic_DNA"/>
</dbReference>
<dbReference type="GO" id="GO:0005840">
    <property type="term" value="C:ribosome"/>
    <property type="evidence" value="ECO:0007669"/>
    <property type="project" value="UniProtKB-KW"/>
</dbReference>
<sequence length="125" mass="14567">MVEGCSSCFSRTGSSSPSSASETLLTAAPCPLTKQKLARKAKWNELSITKEKDIRDEFESLKRTCDLESMNSFEIANEVRNNMKRTMKKELHHEFEQVKVAYSMNQEYFYQRIQFERRNNTALQQ</sequence>
<keyword evidence="2" id="KW-0689">Ribosomal protein</keyword>
<protein>
    <submittedName>
        <fullName evidence="2">50S ribosomal protein L3 cyanelle</fullName>
    </submittedName>
</protein>
<feature type="compositionally biased region" description="Low complexity" evidence="1">
    <location>
        <begin position="1"/>
        <end position="21"/>
    </location>
</feature>
<evidence type="ECO:0000313" key="3">
    <source>
        <dbReference type="Proteomes" id="UP001228049"/>
    </source>
</evidence>
<evidence type="ECO:0000313" key="2">
    <source>
        <dbReference type="EMBL" id="KAK1896825.1"/>
    </source>
</evidence>
<dbReference type="AlphaFoldDB" id="A0AAD9FFH9"/>
<name>A0AAD9FFH9_DISEL</name>